<feature type="region of interest" description="Disordered" evidence="1">
    <location>
        <begin position="479"/>
        <end position="499"/>
    </location>
</feature>
<dbReference type="STRING" id="1380566.A0A179G6F4"/>
<dbReference type="RefSeq" id="XP_018149485.1">
    <property type="nucleotide sequence ID" value="XM_018281004.1"/>
</dbReference>
<feature type="compositionally biased region" description="Polar residues" evidence="1">
    <location>
        <begin position="339"/>
        <end position="351"/>
    </location>
</feature>
<feature type="compositionally biased region" description="Low complexity" evidence="1">
    <location>
        <begin position="217"/>
        <end position="228"/>
    </location>
</feature>
<feature type="compositionally biased region" description="Polar residues" evidence="1">
    <location>
        <begin position="230"/>
        <end position="254"/>
    </location>
</feature>
<comment type="caution">
    <text evidence="2">The sequence shown here is derived from an EMBL/GenBank/DDBJ whole genome shotgun (WGS) entry which is preliminary data.</text>
</comment>
<feature type="compositionally biased region" description="Basic and acidic residues" evidence="1">
    <location>
        <begin position="56"/>
        <end position="70"/>
    </location>
</feature>
<dbReference type="GeneID" id="28844998"/>
<dbReference type="EMBL" id="LSBJ02000001">
    <property type="protein sequence ID" value="OAQ73402.1"/>
    <property type="molecule type" value="Genomic_DNA"/>
</dbReference>
<gene>
    <name evidence="2" type="ORF">VFPPC_01119</name>
</gene>
<feature type="compositionally biased region" description="Low complexity" evidence="1">
    <location>
        <begin position="317"/>
        <end position="332"/>
    </location>
</feature>
<name>A0A179G6F4_METCM</name>
<evidence type="ECO:0000313" key="2">
    <source>
        <dbReference type="EMBL" id="OAQ73402.1"/>
    </source>
</evidence>
<feature type="region of interest" description="Disordered" evidence="1">
    <location>
        <begin position="675"/>
        <end position="707"/>
    </location>
</feature>
<feature type="compositionally biased region" description="Polar residues" evidence="1">
    <location>
        <begin position="86"/>
        <end position="101"/>
    </location>
</feature>
<protein>
    <submittedName>
        <fullName evidence="2">Uncharacterized protein</fullName>
    </submittedName>
</protein>
<reference evidence="2 3" key="1">
    <citation type="journal article" date="2016" name="PLoS Pathog.">
        <title>Biosynthesis of antibiotic leucinostatins in bio-control fungus Purpureocillium lilacinum and their inhibition on phytophthora revealed by genome mining.</title>
        <authorList>
            <person name="Wang G."/>
            <person name="Liu Z."/>
            <person name="Lin R."/>
            <person name="Li E."/>
            <person name="Mao Z."/>
            <person name="Ling J."/>
            <person name="Yang Y."/>
            <person name="Yin W.B."/>
            <person name="Xie B."/>
        </authorList>
    </citation>
    <scope>NUCLEOTIDE SEQUENCE [LARGE SCALE GENOMIC DNA]</scope>
    <source>
        <strain evidence="2">170</strain>
    </source>
</reference>
<dbReference type="AlphaFoldDB" id="A0A179G6F4"/>
<sequence>MSQVKNLRAMFENKGDTSPPDRGRSPGMASSRHIGGASSSGSPRPLSKVRTNFVAIEKDGRMGLRRDHSGESSLSRRRMSIETADTESNSNLLEKANTASSDDVGKSWRHNFVNEAIPESPSLAHEDQPTVFTGTGTEPNKRQLGSKSKPDSSSSFLNEQDGTEIIGKEAKRSQLPQNEGCSSTKRKMATTQPRKVIGDRSITRPESKTTNRGPLASKSSVQKLQKSSGGMPSSTKTRSSKMQFANSKADNETTFVKPKPKSPTKPVHLPSSLIAPTASSVSKVHGRQPLSHDIETQKNLTRATNETSTTKSRALQTSVTRPGSTTSRSRPSLGPPPTKQHQPTSNQQRQSNVDERFLARMMRPTQSSSSKATDKALCTPPKKTAQRSGPHLTQPLPRSGSSKGHHSKGTSGPVSSNPASRQQISPAEKQGSIKSEDHSLIIPAQIIHSNSASHNDLSRGLPDDESTFDPSAEDLRIKQDSLPVPQEQNKLEVTAEGQSDESRLTMNHDIVRLDGVGGEVADSGVCHNAAGMTTLTVNCPEGDSTNCSIDETKEPSEGRLANEQPNGRAERVEYMEETPKDADQVSPKEEKFATAANLQNNALVEMDYAKSLDVQARKSQLNLRDPEEQSAQEEMESDLIHCEPEDAAASLPQNSQFETVVGNFDIADLVESATHDPVGTAQAAVETEESKTLENEPQQVEAHEFTP</sequence>
<feature type="region of interest" description="Disordered" evidence="1">
    <location>
        <begin position="1"/>
        <end position="434"/>
    </location>
</feature>
<feature type="compositionally biased region" description="Basic and acidic residues" evidence="1">
    <location>
        <begin position="11"/>
        <end position="24"/>
    </location>
</feature>
<organism evidence="2 3">
    <name type="scientific">Pochonia chlamydosporia 170</name>
    <dbReference type="NCBI Taxonomy" id="1380566"/>
    <lineage>
        <taxon>Eukaryota</taxon>
        <taxon>Fungi</taxon>
        <taxon>Dikarya</taxon>
        <taxon>Ascomycota</taxon>
        <taxon>Pezizomycotina</taxon>
        <taxon>Sordariomycetes</taxon>
        <taxon>Hypocreomycetidae</taxon>
        <taxon>Hypocreales</taxon>
        <taxon>Clavicipitaceae</taxon>
        <taxon>Pochonia</taxon>
    </lineage>
</organism>
<feature type="compositionally biased region" description="Polar residues" evidence="1">
    <location>
        <begin position="174"/>
        <end position="193"/>
    </location>
</feature>
<keyword evidence="3" id="KW-1185">Reference proteome</keyword>
<feature type="compositionally biased region" description="Polar residues" evidence="1">
    <location>
        <begin position="297"/>
        <end position="316"/>
    </location>
</feature>
<proteinExistence type="predicted"/>
<feature type="compositionally biased region" description="Basic and acidic residues" evidence="1">
    <location>
        <begin position="196"/>
        <end position="209"/>
    </location>
</feature>
<feature type="compositionally biased region" description="Polar residues" evidence="1">
    <location>
        <begin position="413"/>
        <end position="425"/>
    </location>
</feature>
<evidence type="ECO:0000256" key="1">
    <source>
        <dbReference type="SAM" id="MobiDB-lite"/>
    </source>
</evidence>
<dbReference type="OrthoDB" id="3600083at2759"/>
<dbReference type="Proteomes" id="UP000078397">
    <property type="component" value="Unassembled WGS sequence"/>
</dbReference>
<accession>A0A179G6F4</accession>
<evidence type="ECO:0000313" key="3">
    <source>
        <dbReference type="Proteomes" id="UP000078397"/>
    </source>
</evidence>
<dbReference type="KEGG" id="pchm:VFPPC_01119"/>